<dbReference type="EC" id="2.8.2.-" evidence="9"/>
<evidence type="ECO:0000256" key="9">
    <source>
        <dbReference type="RuleBase" id="RU364020"/>
    </source>
</evidence>
<reference evidence="11" key="1">
    <citation type="journal article" date="2023" name="G3 (Bethesda)">
        <title>A reference genome for the long-term kleptoplast-retaining sea slug Elysia crispata morphotype clarki.</title>
        <authorList>
            <person name="Eastman K.E."/>
            <person name="Pendleton A.L."/>
            <person name="Shaikh M.A."/>
            <person name="Suttiyut T."/>
            <person name="Ogas R."/>
            <person name="Tomko P."/>
            <person name="Gavelis G."/>
            <person name="Widhalm J.R."/>
            <person name="Wisecaver J.H."/>
        </authorList>
    </citation>
    <scope>NUCLEOTIDE SEQUENCE</scope>
    <source>
        <strain evidence="11">ECLA1</strain>
    </source>
</reference>
<keyword evidence="3 9" id="KW-0808">Transferase</keyword>
<dbReference type="PANTHER" id="PTHR12137:SF54">
    <property type="entry name" value="CARBOHYDRATE SULFOTRANSFERASE"/>
    <property type="match status" value="1"/>
</dbReference>
<dbReference type="Proteomes" id="UP001283361">
    <property type="component" value="Unassembled WGS sequence"/>
</dbReference>
<evidence type="ECO:0000256" key="7">
    <source>
        <dbReference type="ARBA" id="ARBA00023136"/>
    </source>
</evidence>
<dbReference type="AlphaFoldDB" id="A0AAE1E7S7"/>
<dbReference type="Pfam" id="PF03567">
    <property type="entry name" value="Sulfotransfer_2"/>
    <property type="match status" value="1"/>
</dbReference>
<keyword evidence="5 9" id="KW-1133">Transmembrane helix</keyword>
<keyword evidence="9" id="KW-0735">Signal-anchor</keyword>
<feature type="region of interest" description="Disordered" evidence="10">
    <location>
        <begin position="71"/>
        <end position="93"/>
    </location>
</feature>
<dbReference type="InterPro" id="IPR005331">
    <property type="entry name" value="Sulfotransferase"/>
</dbReference>
<gene>
    <name evidence="11" type="ORF">RRG08_008436</name>
</gene>
<dbReference type="GO" id="GO:0000139">
    <property type="term" value="C:Golgi membrane"/>
    <property type="evidence" value="ECO:0007669"/>
    <property type="project" value="UniProtKB-SubCell"/>
</dbReference>
<comment type="subcellular location">
    <subcellularLocation>
        <location evidence="1 9">Golgi apparatus membrane</location>
        <topology evidence="1 9">Single-pass type II membrane protein</topology>
    </subcellularLocation>
</comment>
<evidence type="ECO:0000256" key="8">
    <source>
        <dbReference type="ARBA" id="ARBA00023180"/>
    </source>
</evidence>
<evidence type="ECO:0000256" key="5">
    <source>
        <dbReference type="ARBA" id="ARBA00022989"/>
    </source>
</evidence>
<comment type="similarity">
    <text evidence="2 9">Belongs to the sulfotransferase 2 family.</text>
</comment>
<evidence type="ECO:0000256" key="4">
    <source>
        <dbReference type="ARBA" id="ARBA00022692"/>
    </source>
</evidence>
<comment type="caution">
    <text evidence="11">The sequence shown here is derived from an EMBL/GenBank/DDBJ whole genome shotgun (WGS) entry which is preliminary data.</text>
</comment>
<accession>A0AAE1E7S7</accession>
<keyword evidence="9" id="KW-0119">Carbohydrate metabolism</keyword>
<evidence type="ECO:0000256" key="3">
    <source>
        <dbReference type="ARBA" id="ARBA00022679"/>
    </source>
</evidence>
<evidence type="ECO:0000256" key="6">
    <source>
        <dbReference type="ARBA" id="ARBA00023034"/>
    </source>
</evidence>
<keyword evidence="6 9" id="KW-0333">Golgi apparatus</keyword>
<protein>
    <recommendedName>
        <fullName evidence="9">Carbohydrate sulfotransferase</fullName>
        <ecNumber evidence="9">2.8.2.-</ecNumber>
    </recommendedName>
</protein>
<sequence>MKRTLAFGCLKILPKLVVCALVMWLVVVGQKYLYSHTDKQEELDRKVRENQPQIEGDRGKQVLGDKLILRGGKPVQNEGRDNPQLQGGKPVQGEWRNNSLLQAGKPVQNVGRDNSLSQGGKPVPNEGRDNSLSQGGKPVQNELSSENPKASIHETNKISDSFYREGQNSVVDSKNGVIDKSNDLISNFDIEAKKEDVAGAAKIPISNFEIKTRMINHGDDLKNYTLDFENKPNQLDSRSEVSLKDYTTEAEFHVRRQRIKDVCWENPTLRGDVREVFKNKQAGILYCVVPKAGCTFWKRIFRAFETKTHPTKADVYRLARADVHDEFHGGKGKPYSISTYDMKAFPTRLLVTRDPYSRLLSTYLDKIYLPDFWNWETKQIAQDLKWRRGSSYSHSFWEDYDFTSNEREEFEREDDFLRHHFEMIQSTPEFAYPIGRRHRTQGTGREQTCGKYLSFSQFISGIRYRSEPHWEPIHKLCNPCKLHVSHVSTMETFNEDARPVLAKLGLDDVLEDVSNDDQVDKEMTTIVDYNFKRVYHERESRVLKPCVSPRELAFRLWHNFRWRGYIDPDMDYVIPEFSDEKVVREDLMIQLWRARTSGLQDQNKMTRAKKEFRDRAFATLRETSFEIVTKAFDLDFKLFGYEEKREELRALFKSKTL</sequence>
<dbReference type="PANTHER" id="PTHR12137">
    <property type="entry name" value="CARBOHYDRATE SULFOTRANSFERASE"/>
    <property type="match status" value="1"/>
</dbReference>
<keyword evidence="4 9" id="KW-0812">Transmembrane</keyword>
<dbReference type="EMBL" id="JAWDGP010000856">
    <property type="protein sequence ID" value="KAK3796665.1"/>
    <property type="molecule type" value="Genomic_DNA"/>
</dbReference>
<feature type="region of interest" description="Disordered" evidence="10">
    <location>
        <begin position="106"/>
        <end position="163"/>
    </location>
</feature>
<name>A0AAE1E7S7_9GAST</name>
<proteinExistence type="inferred from homology"/>
<feature type="transmembrane region" description="Helical" evidence="9">
    <location>
        <begin position="12"/>
        <end position="34"/>
    </location>
</feature>
<keyword evidence="12" id="KW-1185">Reference proteome</keyword>
<dbReference type="GO" id="GO:0008146">
    <property type="term" value="F:sulfotransferase activity"/>
    <property type="evidence" value="ECO:0007669"/>
    <property type="project" value="InterPro"/>
</dbReference>
<evidence type="ECO:0000313" key="12">
    <source>
        <dbReference type="Proteomes" id="UP001283361"/>
    </source>
</evidence>
<evidence type="ECO:0000256" key="10">
    <source>
        <dbReference type="SAM" id="MobiDB-lite"/>
    </source>
</evidence>
<dbReference type="InterPro" id="IPR018011">
    <property type="entry name" value="Carb_sulfotrans_8-10"/>
</dbReference>
<evidence type="ECO:0000256" key="1">
    <source>
        <dbReference type="ARBA" id="ARBA00004323"/>
    </source>
</evidence>
<dbReference type="GO" id="GO:0016051">
    <property type="term" value="P:carbohydrate biosynthetic process"/>
    <property type="evidence" value="ECO:0007669"/>
    <property type="project" value="InterPro"/>
</dbReference>
<organism evidence="11 12">
    <name type="scientific">Elysia crispata</name>
    <name type="common">lettuce slug</name>
    <dbReference type="NCBI Taxonomy" id="231223"/>
    <lineage>
        <taxon>Eukaryota</taxon>
        <taxon>Metazoa</taxon>
        <taxon>Spiralia</taxon>
        <taxon>Lophotrochozoa</taxon>
        <taxon>Mollusca</taxon>
        <taxon>Gastropoda</taxon>
        <taxon>Heterobranchia</taxon>
        <taxon>Euthyneura</taxon>
        <taxon>Panpulmonata</taxon>
        <taxon>Sacoglossa</taxon>
        <taxon>Placobranchoidea</taxon>
        <taxon>Plakobranchidae</taxon>
        <taxon>Elysia</taxon>
    </lineage>
</organism>
<evidence type="ECO:0000313" key="11">
    <source>
        <dbReference type="EMBL" id="KAK3796665.1"/>
    </source>
</evidence>
<evidence type="ECO:0000256" key="2">
    <source>
        <dbReference type="ARBA" id="ARBA00006339"/>
    </source>
</evidence>
<keyword evidence="7 9" id="KW-0472">Membrane</keyword>
<keyword evidence="8 9" id="KW-0325">Glycoprotein</keyword>